<evidence type="ECO:0000256" key="1">
    <source>
        <dbReference type="SAM" id="MobiDB-lite"/>
    </source>
</evidence>
<protein>
    <recommendedName>
        <fullName evidence="4">DUF4178 domain-containing protein</fullName>
    </recommendedName>
</protein>
<feature type="region of interest" description="Disordered" evidence="1">
    <location>
        <begin position="135"/>
        <end position="187"/>
    </location>
</feature>
<organism evidence="2 3">
    <name type="scientific">Hymenobacter negativus</name>
    <dbReference type="NCBI Taxonomy" id="2795026"/>
    <lineage>
        <taxon>Bacteria</taxon>
        <taxon>Pseudomonadati</taxon>
        <taxon>Bacteroidota</taxon>
        <taxon>Cytophagia</taxon>
        <taxon>Cytophagales</taxon>
        <taxon>Hymenobacteraceae</taxon>
        <taxon>Hymenobacter</taxon>
    </lineage>
</organism>
<comment type="caution">
    <text evidence="2">The sequence shown here is derived from an EMBL/GenBank/DDBJ whole genome shotgun (WGS) entry which is preliminary data.</text>
</comment>
<dbReference type="RefSeq" id="WP_208178696.1">
    <property type="nucleotide sequence ID" value="NZ_JAGETZ010000023.1"/>
</dbReference>
<evidence type="ECO:0000313" key="3">
    <source>
        <dbReference type="Proteomes" id="UP000664369"/>
    </source>
</evidence>
<sequence>MPPVTAKAPGSPDALYLPGGQVGQLRKIPADAFDRLPFGGLPDLPNDSTSEHLPAEQGRVTRQGWSLLRPAQVTEVRLAPTPDAQFTLQNAKGVKYQYWSSLPAAHQWVVRAWYWESDGTVLVDQRTGRQVGLVPPRGLARWPPSAAHQPRTGRRRPTQQAEPGASGSHRGAPAVADGTHHLGAGRSPLGRPYRVVLMRRHALPDGSMANDAPVTYDELTLPR</sequence>
<keyword evidence="3" id="KW-1185">Reference proteome</keyword>
<gene>
    <name evidence="2" type="ORF">J4E00_28095</name>
</gene>
<name>A0ABS3QNY8_9BACT</name>
<proteinExistence type="predicted"/>
<evidence type="ECO:0008006" key="4">
    <source>
        <dbReference type="Google" id="ProtNLM"/>
    </source>
</evidence>
<evidence type="ECO:0000313" key="2">
    <source>
        <dbReference type="EMBL" id="MBO2012956.1"/>
    </source>
</evidence>
<accession>A0ABS3QNY8</accession>
<dbReference type="Proteomes" id="UP000664369">
    <property type="component" value="Unassembled WGS sequence"/>
</dbReference>
<dbReference type="EMBL" id="JAGETZ010000023">
    <property type="protein sequence ID" value="MBO2012956.1"/>
    <property type="molecule type" value="Genomic_DNA"/>
</dbReference>
<reference evidence="2 3" key="1">
    <citation type="submission" date="2021-03" db="EMBL/GenBank/DDBJ databases">
        <authorList>
            <person name="Kim M.K."/>
        </authorList>
    </citation>
    <scope>NUCLEOTIDE SEQUENCE [LARGE SCALE GENOMIC DNA]</scope>
    <source>
        <strain evidence="2 3">BT442</strain>
    </source>
</reference>